<evidence type="ECO:0000313" key="7">
    <source>
        <dbReference type="EMBL" id="SDG39591.1"/>
    </source>
</evidence>
<feature type="compositionally biased region" description="Basic and acidic residues" evidence="5">
    <location>
        <begin position="183"/>
        <end position="194"/>
    </location>
</feature>
<organism evidence="7 8">
    <name type="scientific">Pseudonocardia oroxyli</name>
    <dbReference type="NCBI Taxonomy" id="366584"/>
    <lineage>
        <taxon>Bacteria</taxon>
        <taxon>Bacillati</taxon>
        <taxon>Actinomycetota</taxon>
        <taxon>Actinomycetes</taxon>
        <taxon>Pseudonocardiales</taxon>
        <taxon>Pseudonocardiaceae</taxon>
        <taxon>Pseudonocardia</taxon>
    </lineage>
</organism>
<keyword evidence="1" id="KW-0805">Transcription regulation</keyword>
<dbReference type="Pfam" id="PF00440">
    <property type="entry name" value="TetR_N"/>
    <property type="match status" value="1"/>
</dbReference>
<gene>
    <name evidence="7" type="ORF">SAMN05216377_111159</name>
</gene>
<dbReference type="Gene3D" id="1.10.10.60">
    <property type="entry name" value="Homeodomain-like"/>
    <property type="match status" value="1"/>
</dbReference>
<dbReference type="InterPro" id="IPR025996">
    <property type="entry name" value="MT1864/Rv1816-like_C"/>
</dbReference>
<protein>
    <submittedName>
        <fullName evidence="7">Transcriptional regulator, TetR family</fullName>
    </submittedName>
</protein>
<proteinExistence type="predicted"/>
<dbReference type="STRING" id="366584.SAMN05216377_111159"/>
<feature type="region of interest" description="Disordered" evidence="5">
    <location>
        <begin position="164"/>
        <end position="194"/>
    </location>
</feature>
<evidence type="ECO:0000256" key="4">
    <source>
        <dbReference type="PROSITE-ProRule" id="PRU00335"/>
    </source>
</evidence>
<reference evidence="7 8" key="1">
    <citation type="submission" date="2016-10" db="EMBL/GenBank/DDBJ databases">
        <authorList>
            <person name="de Groot N.N."/>
        </authorList>
    </citation>
    <scope>NUCLEOTIDE SEQUENCE [LARGE SCALE GENOMIC DNA]</scope>
    <source>
        <strain evidence="7 8">CGMCC 4.3143</strain>
    </source>
</reference>
<keyword evidence="2 4" id="KW-0238">DNA-binding</keyword>
<name>A0A1G7TWU9_PSEOR</name>
<keyword evidence="8" id="KW-1185">Reference proteome</keyword>
<dbReference type="Pfam" id="PF13305">
    <property type="entry name" value="TetR_C_33"/>
    <property type="match status" value="1"/>
</dbReference>
<dbReference type="Proteomes" id="UP000198967">
    <property type="component" value="Unassembled WGS sequence"/>
</dbReference>
<dbReference type="AlphaFoldDB" id="A0A1G7TWU9"/>
<dbReference type="OrthoDB" id="3214072at2"/>
<evidence type="ECO:0000259" key="6">
    <source>
        <dbReference type="PROSITE" id="PS50977"/>
    </source>
</evidence>
<dbReference type="RefSeq" id="WP_093086131.1">
    <property type="nucleotide sequence ID" value="NZ_FNBE01000011.1"/>
</dbReference>
<feature type="DNA-binding region" description="H-T-H motif" evidence="4">
    <location>
        <begin position="24"/>
        <end position="43"/>
    </location>
</feature>
<evidence type="ECO:0000256" key="3">
    <source>
        <dbReference type="ARBA" id="ARBA00023163"/>
    </source>
</evidence>
<dbReference type="InterPro" id="IPR001647">
    <property type="entry name" value="HTH_TetR"/>
</dbReference>
<dbReference type="SUPFAM" id="SSF48498">
    <property type="entry name" value="Tetracyclin repressor-like, C-terminal domain"/>
    <property type="match status" value="1"/>
</dbReference>
<dbReference type="PROSITE" id="PS50977">
    <property type="entry name" value="HTH_TETR_2"/>
    <property type="match status" value="1"/>
</dbReference>
<dbReference type="SUPFAM" id="SSF46689">
    <property type="entry name" value="Homeodomain-like"/>
    <property type="match status" value="1"/>
</dbReference>
<keyword evidence="3" id="KW-0804">Transcription</keyword>
<dbReference type="InterPro" id="IPR036271">
    <property type="entry name" value="Tet_transcr_reg_TetR-rel_C_sf"/>
</dbReference>
<dbReference type="InterPro" id="IPR009057">
    <property type="entry name" value="Homeodomain-like_sf"/>
</dbReference>
<accession>A0A1G7TWU9</accession>
<sequence length="194" mass="20981">MTRREEVVDAAERILEAEGPTSLTMRRLGAELQMRAPSLYKHVTGKDDIEAALQERALRSQAEALGPYADLPGMAQAYRRWASAHPRLYELTARRRLRRDRLPDGVEDAAAAPLLAAVGGDVPVARAVWAFAHGLVDLELADRFPEDADLDEVWRVGIAAFVPSGQTGDGGDTAAGAGITDRPPPEDDPPGRHS</sequence>
<evidence type="ECO:0000256" key="2">
    <source>
        <dbReference type="ARBA" id="ARBA00023125"/>
    </source>
</evidence>
<dbReference type="GO" id="GO:0003677">
    <property type="term" value="F:DNA binding"/>
    <property type="evidence" value="ECO:0007669"/>
    <property type="project" value="UniProtKB-UniRule"/>
</dbReference>
<evidence type="ECO:0000313" key="8">
    <source>
        <dbReference type="Proteomes" id="UP000198967"/>
    </source>
</evidence>
<evidence type="ECO:0000256" key="1">
    <source>
        <dbReference type="ARBA" id="ARBA00023015"/>
    </source>
</evidence>
<evidence type="ECO:0000256" key="5">
    <source>
        <dbReference type="SAM" id="MobiDB-lite"/>
    </source>
</evidence>
<dbReference type="Gene3D" id="1.10.357.10">
    <property type="entry name" value="Tetracycline Repressor, domain 2"/>
    <property type="match status" value="1"/>
</dbReference>
<dbReference type="EMBL" id="FNBE01000011">
    <property type="protein sequence ID" value="SDG39591.1"/>
    <property type="molecule type" value="Genomic_DNA"/>
</dbReference>
<feature type="domain" description="HTH tetR-type" evidence="6">
    <location>
        <begin position="1"/>
        <end position="61"/>
    </location>
</feature>